<dbReference type="GO" id="GO:0035438">
    <property type="term" value="F:cyclic-di-GMP binding"/>
    <property type="evidence" value="ECO:0007669"/>
    <property type="project" value="InterPro"/>
</dbReference>
<evidence type="ECO:0000313" key="2">
    <source>
        <dbReference type="EMBL" id="SLK05890.1"/>
    </source>
</evidence>
<evidence type="ECO:0000313" key="3">
    <source>
        <dbReference type="Proteomes" id="UP000190989"/>
    </source>
</evidence>
<proteinExistence type="predicted"/>
<dbReference type="EMBL" id="FVZE01000005">
    <property type="protein sequence ID" value="SLK05890.1"/>
    <property type="molecule type" value="Genomic_DNA"/>
</dbReference>
<dbReference type="InterPro" id="IPR009875">
    <property type="entry name" value="PilZ_domain"/>
</dbReference>
<gene>
    <name evidence="2" type="ORF">SAMN06295987_105261</name>
</gene>
<evidence type="ECO:0000259" key="1">
    <source>
        <dbReference type="Pfam" id="PF07238"/>
    </source>
</evidence>
<name>A0A1U6ICZ8_9SPHN</name>
<accession>A0A1U6ICZ8</accession>
<protein>
    <submittedName>
        <fullName evidence="2">PilZ domain-containing protein</fullName>
    </submittedName>
</protein>
<keyword evidence="3" id="KW-1185">Reference proteome</keyword>
<dbReference type="Pfam" id="PF07238">
    <property type="entry name" value="PilZ"/>
    <property type="match status" value="1"/>
</dbReference>
<dbReference type="RefSeq" id="WP_054945665.1">
    <property type="nucleotide sequence ID" value="NZ_FVZE01000005.1"/>
</dbReference>
<feature type="domain" description="PilZ" evidence="1">
    <location>
        <begin position="20"/>
        <end position="99"/>
    </location>
</feature>
<dbReference type="Proteomes" id="UP000190989">
    <property type="component" value="Unassembled WGS sequence"/>
</dbReference>
<reference evidence="3" key="1">
    <citation type="submission" date="2017-02" db="EMBL/GenBank/DDBJ databases">
        <authorList>
            <person name="Varghese N."/>
            <person name="Submissions S."/>
        </authorList>
    </citation>
    <scope>NUCLEOTIDE SEQUENCE [LARGE SCALE GENOMIC DNA]</scope>
    <source>
        <strain evidence="3">SM117</strain>
    </source>
</reference>
<dbReference type="AlphaFoldDB" id="A0A1U6ICZ8"/>
<sequence>MSMHTPLHGAEFAPRSKVEREPRLRTLIGASMDCAGLPDQDVFVRNISEHGMGLVSHAMTPRCGEVVHLRLRGSHVLRAQVRWAEGDDFGVLLADPLDMAMLGLSGEPH</sequence>
<organism evidence="2 3">
    <name type="scientific">Novosphingobium mathurense</name>
    <dbReference type="NCBI Taxonomy" id="428990"/>
    <lineage>
        <taxon>Bacteria</taxon>
        <taxon>Pseudomonadati</taxon>
        <taxon>Pseudomonadota</taxon>
        <taxon>Alphaproteobacteria</taxon>
        <taxon>Sphingomonadales</taxon>
        <taxon>Sphingomonadaceae</taxon>
        <taxon>Novosphingobium</taxon>
    </lineage>
</organism>